<dbReference type="EMBL" id="KV454295">
    <property type="protein sequence ID" value="ODQ72516.1"/>
    <property type="molecule type" value="Genomic_DNA"/>
</dbReference>
<sequence>MMFVRPYAIVSVVLIIAIAVLSYSYIRSSDGSIFSPSSDDMHAADKAAAEERPVDINVAATANAQPALKSYIIQYKILDTPDSVVNFAMNAIKELGGSITHEYNTVMRGFTITIPSGIASKGILAAFKEKAASKDFPFTIEEDKPVHI</sequence>
<dbReference type="InterPro" id="IPR037045">
    <property type="entry name" value="S8pro/Inhibitor_I9_sf"/>
</dbReference>
<keyword evidence="2" id="KW-0812">Transmembrane</keyword>
<comment type="similarity">
    <text evidence="1">Belongs to the protease inhibitor I9 family.</text>
</comment>
<keyword evidence="2" id="KW-1133">Transmembrane helix</keyword>
<dbReference type="PANTHER" id="PTHR28288">
    <property type="entry name" value="PROTEASE B INHIBITOR 2"/>
    <property type="match status" value="1"/>
</dbReference>
<evidence type="ECO:0000256" key="1">
    <source>
        <dbReference type="ARBA" id="ARBA00038069"/>
    </source>
</evidence>
<evidence type="ECO:0000313" key="3">
    <source>
        <dbReference type="EMBL" id="ODQ72516.1"/>
    </source>
</evidence>
<dbReference type="GO" id="GO:0042144">
    <property type="term" value="P:vacuole fusion, non-autophagic"/>
    <property type="evidence" value="ECO:0007669"/>
    <property type="project" value="TreeGrafter"/>
</dbReference>
<dbReference type="PANTHER" id="PTHR28288:SF2">
    <property type="entry name" value="PROTEASE B INHIBITOR 2"/>
    <property type="match status" value="1"/>
</dbReference>
<feature type="transmembrane region" description="Helical" evidence="2">
    <location>
        <begin position="6"/>
        <end position="26"/>
    </location>
</feature>
<evidence type="ECO:0000313" key="4">
    <source>
        <dbReference type="Proteomes" id="UP000094385"/>
    </source>
</evidence>
<keyword evidence="4" id="KW-1185">Reference proteome</keyword>
<dbReference type="GO" id="GO:0004866">
    <property type="term" value="F:endopeptidase inhibitor activity"/>
    <property type="evidence" value="ECO:0007669"/>
    <property type="project" value="TreeGrafter"/>
</dbReference>
<reference evidence="3 4" key="1">
    <citation type="journal article" date="2016" name="Proc. Natl. Acad. Sci. U.S.A.">
        <title>Comparative genomics of biotechnologically important yeasts.</title>
        <authorList>
            <person name="Riley R."/>
            <person name="Haridas S."/>
            <person name="Wolfe K.H."/>
            <person name="Lopes M.R."/>
            <person name="Hittinger C.T."/>
            <person name="Goeker M."/>
            <person name="Salamov A.A."/>
            <person name="Wisecaver J.H."/>
            <person name="Long T.M."/>
            <person name="Calvey C.H."/>
            <person name="Aerts A.L."/>
            <person name="Barry K.W."/>
            <person name="Choi C."/>
            <person name="Clum A."/>
            <person name="Coughlan A.Y."/>
            <person name="Deshpande S."/>
            <person name="Douglass A.P."/>
            <person name="Hanson S.J."/>
            <person name="Klenk H.-P."/>
            <person name="LaButti K.M."/>
            <person name="Lapidus A."/>
            <person name="Lindquist E.A."/>
            <person name="Lipzen A.M."/>
            <person name="Meier-Kolthoff J.P."/>
            <person name="Ohm R.A."/>
            <person name="Otillar R.P."/>
            <person name="Pangilinan J.L."/>
            <person name="Peng Y."/>
            <person name="Rokas A."/>
            <person name="Rosa C.A."/>
            <person name="Scheuner C."/>
            <person name="Sibirny A.A."/>
            <person name="Slot J.C."/>
            <person name="Stielow J.B."/>
            <person name="Sun H."/>
            <person name="Kurtzman C.P."/>
            <person name="Blackwell M."/>
            <person name="Grigoriev I.V."/>
            <person name="Jeffries T.W."/>
        </authorList>
    </citation>
    <scope>NUCLEOTIDE SEQUENCE [LARGE SCALE GENOMIC DNA]</scope>
    <source>
        <strain evidence="3 4">NRRL Y-11557</strain>
    </source>
</reference>
<keyword evidence="2" id="KW-0472">Membrane</keyword>
<dbReference type="OrthoDB" id="5518345at2759"/>
<evidence type="ECO:0008006" key="5">
    <source>
        <dbReference type="Google" id="ProtNLM"/>
    </source>
</evidence>
<dbReference type="Proteomes" id="UP000094385">
    <property type="component" value="Unassembled WGS sequence"/>
</dbReference>
<dbReference type="SUPFAM" id="SSF54897">
    <property type="entry name" value="Protease propeptides/inhibitors"/>
    <property type="match status" value="1"/>
</dbReference>
<accession>A0A1E3Q4A5</accession>
<dbReference type="InterPro" id="IPR052471">
    <property type="entry name" value="PBI_I9"/>
</dbReference>
<protein>
    <recommendedName>
        <fullName evidence="5">Inhibitor I9 domain-containing protein</fullName>
    </recommendedName>
</protein>
<organism evidence="3 4">
    <name type="scientific">Lipomyces starkeyi NRRL Y-11557</name>
    <dbReference type="NCBI Taxonomy" id="675824"/>
    <lineage>
        <taxon>Eukaryota</taxon>
        <taxon>Fungi</taxon>
        <taxon>Dikarya</taxon>
        <taxon>Ascomycota</taxon>
        <taxon>Saccharomycotina</taxon>
        <taxon>Lipomycetes</taxon>
        <taxon>Lipomycetales</taxon>
        <taxon>Lipomycetaceae</taxon>
        <taxon>Lipomyces</taxon>
    </lineage>
</organism>
<gene>
    <name evidence="3" type="ORF">LIPSTDRAFT_72103</name>
</gene>
<proteinExistence type="inferred from homology"/>
<name>A0A1E3Q4A5_LIPST</name>
<evidence type="ECO:0000256" key="2">
    <source>
        <dbReference type="SAM" id="Phobius"/>
    </source>
</evidence>
<dbReference type="AlphaFoldDB" id="A0A1E3Q4A5"/>
<dbReference type="Gene3D" id="3.30.70.80">
    <property type="entry name" value="Peptidase S8 propeptide/proteinase inhibitor I9"/>
    <property type="match status" value="1"/>
</dbReference>